<protein>
    <recommendedName>
        <fullName evidence="6">PHD-type domain-containing protein</fullName>
    </recommendedName>
</protein>
<keyword evidence="2 4" id="KW-0863">Zinc-finger</keyword>
<dbReference type="GO" id="GO:0008270">
    <property type="term" value="F:zinc ion binding"/>
    <property type="evidence" value="ECO:0007669"/>
    <property type="project" value="UniProtKB-KW"/>
</dbReference>
<evidence type="ECO:0000256" key="1">
    <source>
        <dbReference type="ARBA" id="ARBA00022723"/>
    </source>
</evidence>
<dbReference type="InterPro" id="IPR013083">
    <property type="entry name" value="Znf_RING/FYVE/PHD"/>
</dbReference>
<dbReference type="InterPro" id="IPR001965">
    <property type="entry name" value="Znf_PHD"/>
</dbReference>
<feature type="region of interest" description="Disordered" evidence="5">
    <location>
        <begin position="263"/>
        <end position="413"/>
    </location>
</feature>
<evidence type="ECO:0000313" key="7">
    <source>
        <dbReference type="EMBL" id="KAG2111263.1"/>
    </source>
</evidence>
<keyword evidence="1" id="KW-0479">Metal-binding</keyword>
<feature type="compositionally biased region" description="Low complexity" evidence="5">
    <location>
        <begin position="22"/>
        <end position="42"/>
    </location>
</feature>
<keyword evidence="8" id="KW-1185">Reference proteome</keyword>
<dbReference type="AlphaFoldDB" id="A0A9P7FBG2"/>
<name>A0A9P7FBG2_9AGAM</name>
<evidence type="ECO:0000259" key="6">
    <source>
        <dbReference type="PROSITE" id="PS50016"/>
    </source>
</evidence>
<dbReference type="OrthoDB" id="79252at2759"/>
<feature type="region of interest" description="Disordered" evidence="5">
    <location>
        <begin position="461"/>
        <end position="481"/>
    </location>
</feature>
<dbReference type="GeneID" id="64694679"/>
<feature type="compositionally biased region" description="Basic and acidic residues" evidence="5">
    <location>
        <begin position="283"/>
        <end position="306"/>
    </location>
</feature>
<keyword evidence="3" id="KW-0862">Zinc</keyword>
<reference evidence="7" key="1">
    <citation type="journal article" date="2020" name="New Phytol.">
        <title>Comparative genomics reveals dynamic genome evolution in host specialist ectomycorrhizal fungi.</title>
        <authorList>
            <person name="Lofgren L.A."/>
            <person name="Nguyen N.H."/>
            <person name="Vilgalys R."/>
            <person name="Ruytinx J."/>
            <person name="Liao H.L."/>
            <person name="Branco S."/>
            <person name="Kuo A."/>
            <person name="LaButti K."/>
            <person name="Lipzen A."/>
            <person name="Andreopoulos W."/>
            <person name="Pangilinan J."/>
            <person name="Riley R."/>
            <person name="Hundley H."/>
            <person name="Na H."/>
            <person name="Barry K."/>
            <person name="Grigoriev I.V."/>
            <person name="Stajich J.E."/>
            <person name="Kennedy P.G."/>
        </authorList>
    </citation>
    <scope>NUCLEOTIDE SEQUENCE</scope>
    <source>
        <strain evidence="7">FC423</strain>
    </source>
</reference>
<dbReference type="PROSITE" id="PS50016">
    <property type="entry name" value="ZF_PHD_2"/>
    <property type="match status" value="1"/>
</dbReference>
<evidence type="ECO:0000256" key="4">
    <source>
        <dbReference type="PROSITE-ProRule" id="PRU00146"/>
    </source>
</evidence>
<dbReference type="RefSeq" id="XP_041294622.1">
    <property type="nucleotide sequence ID" value="XM_041432420.1"/>
</dbReference>
<accession>A0A9P7FBG2</accession>
<evidence type="ECO:0000256" key="2">
    <source>
        <dbReference type="ARBA" id="ARBA00022771"/>
    </source>
</evidence>
<dbReference type="EMBL" id="JABBWM010000018">
    <property type="protein sequence ID" value="KAG2111263.1"/>
    <property type="molecule type" value="Genomic_DNA"/>
</dbReference>
<dbReference type="PROSITE" id="PS01359">
    <property type="entry name" value="ZF_PHD_1"/>
    <property type="match status" value="1"/>
</dbReference>
<feature type="compositionally biased region" description="Low complexity" evidence="5">
    <location>
        <begin position="336"/>
        <end position="346"/>
    </location>
</feature>
<dbReference type="InterPro" id="IPR019786">
    <property type="entry name" value="Zinc_finger_PHD-type_CS"/>
</dbReference>
<gene>
    <name evidence="7" type="ORF">F5147DRAFT_610187</name>
</gene>
<dbReference type="PANTHER" id="PTHR47793">
    <property type="entry name" value="HISTONE DEACETYLASE COMPLEX SUBUNIT CTI6"/>
    <property type="match status" value="1"/>
</dbReference>
<sequence>MAQSSTMGPPLSPRETRRSGRRSAPSASASTSKSPDSPASESLPRTKEPITRPAILSNSNNNRTKRLKQEDPEEPVPTKNAHTNGANSSHGNSNGRAKRKANGKEKNSTSTDQLIESASTKLSNSNTGSAADPQDDDPEEQGITRCICGQNEEDADAGEFMVQCETCNVWQHGLCMGYQHEADLQDEYHCEQCKPERHQDLLKRLAKKPRQSSANSHHTASRLSRSHSPTHLLKPPKRRNTMNSRDAAFDESLKEIIEATAAEAAAATEPHPAQTNGSVNGHAESHEDQDSNSRKKRKRTEDDVVPKKRTRSASTASDHQPEVVTTVPEEIPAPPAKKAGSGAKSGNRNRRGGGSRKTTVVNQDAVTAAEGEEVAGPSKRPTASLRNKTNPTPKRPPPSSHAGSVPSDPTRRAAGVVVVSSENSRAYRNSHAYAVSQQPMFTSWNLPDYLAHLEPMLPTDTPRPLEVRGSGIGPRESVDRTMERGVKVKWPSKRMSVGDMNKRVRALVEWVGREQAGALDRGRRRDALEKALRAVKTQNSTNPSPHDDREVGGGDTMGSPMVLDSIATISVDGSSDTSYGNSSAPSTMKMMEELMEELISFQERFGPGVKTRERERRMVSG</sequence>
<evidence type="ECO:0000256" key="3">
    <source>
        <dbReference type="ARBA" id="ARBA00022833"/>
    </source>
</evidence>
<feature type="compositionally biased region" description="Polar residues" evidence="5">
    <location>
        <begin position="211"/>
        <end position="229"/>
    </location>
</feature>
<evidence type="ECO:0000313" key="8">
    <source>
        <dbReference type="Proteomes" id="UP000823399"/>
    </source>
</evidence>
<feature type="compositionally biased region" description="Polar residues" evidence="5">
    <location>
        <begin position="108"/>
        <end position="129"/>
    </location>
</feature>
<dbReference type="SUPFAM" id="SSF57903">
    <property type="entry name" value="FYVE/PHD zinc finger"/>
    <property type="match status" value="1"/>
</dbReference>
<comment type="caution">
    <text evidence="7">The sequence shown here is derived from an EMBL/GenBank/DDBJ whole genome shotgun (WGS) entry which is preliminary data.</text>
</comment>
<evidence type="ECO:0000256" key="5">
    <source>
        <dbReference type="SAM" id="MobiDB-lite"/>
    </source>
</evidence>
<feature type="region of interest" description="Disordered" evidence="5">
    <location>
        <begin position="205"/>
        <end position="244"/>
    </location>
</feature>
<dbReference type="SMART" id="SM00249">
    <property type="entry name" value="PHD"/>
    <property type="match status" value="1"/>
</dbReference>
<dbReference type="Gene3D" id="3.30.40.10">
    <property type="entry name" value="Zinc/RING finger domain, C3HC4 (zinc finger)"/>
    <property type="match status" value="1"/>
</dbReference>
<dbReference type="InterPro" id="IPR053051">
    <property type="entry name" value="HDAC_complex_subunit"/>
</dbReference>
<proteinExistence type="predicted"/>
<feature type="compositionally biased region" description="Low complexity" evidence="5">
    <location>
        <begin position="84"/>
        <end position="95"/>
    </location>
</feature>
<dbReference type="InterPro" id="IPR011011">
    <property type="entry name" value="Znf_FYVE_PHD"/>
</dbReference>
<feature type="region of interest" description="Disordered" evidence="5">
    <location>
        <begin position="1"/>
        <end position="147"/>
    </location>
</feature>
<feature type="domain" description="PHD-type" evidence="6">
    <location>
        <begin position="143"/>
        <end position="196"/>
    </location>
</feature>
<dbReference type="Pfam" id="PF20826">
    <property type="entry name" value="PHD_5"/>
    <property type="match status" value="1"/>
</dbReference>
<dbReference type="PANTHER" id="PTHR47793:SF1">
    <property type="entry name" value="HISTONE DEACETYLASE COMPLEX SUBUNIT CTI6"/>
    <property type="match status" value="1"/>
</dbReference>
<dbReference type="Proteomes" id="UP000823399">
    <property type="component" value="Unassembled WGS sequence"/>
</dbReference>
<feature type="region of interest" description="Disordered" evidence="5">
    <location>
        <begin position="534"/>
        <end position="561"/>
    </location>
</feature>
<dbReference type="InterPro" id="IPR019787">
    <property type="entry name" value="Znf_PHD-finger"/>
</dbReference>
<organism evidence="7 8">
    <name type="scientific">Suillus discolor</name>
    <dbReference type="NCBI Taxonomy" id="1912936"/>
    <lineage>
        <taxon>Eukaryota</taxon>
        <taxon>Fungi</taxon>
        <taxon>Dikarya</taxon>
        <taxon>Basidiomycota</taxon>
        <taxon>Agaricomycotina</taxon>
        <taxon>Agaricomycetes</taxon>
        <taxon>Agaricomycetidae</taxon>
        <taxon>Boletales</taxon>
        <taxon>Suillineae</taxon>
        <taxon>Suillaceae</taxon>
        <taxon>Suillus</taxon>
    </lineage>
</organism>